<dbReference type="AlphaFoldDB" id="A0A0B2VN79"/>
<gene>
    <name evidence="1" type="ORF">Tcan_00585</name>
</gene>
<proteinExistence type="predicted"/>
<name>A0A0B2VN79_TOXCA</name>
<accession>A0A0B2VN79</accession>
<sequence>MDAIRQYMNTRCITILINAYVIPKIRLFLPITATATRKDLKTLQRVANHSIRVIHNLKKFEQTGEHKARYNWGDISTISSMDFKEMVEKMQNGQLSENLNNLLTKTIHNRTRREMYTCETFRTNYGLKTIRYRATAFLNTLLHLSDM</sequence>
<dbReference type="Proteomes" id="UP000031036">
    <property type="component" value="Unassembled WGS sequence"/>
</dbReference>
<organism evidence="1 2">
    <name type="scientific">Toxocara canis</name>
    <name type="common">Canine roundworm</name>
    <dbReference type="NCBI Taxonomy" id="6265"/>
    <lineage>
        <taxon>Eukaryota</taxon>
        <taxon>Metazoa</taxon>
        <taxon>Ecdysozoa</taxon>
        <taxon>Nematoda</taxon>
        <taxon>Chromadorea</taxon>
        <taxon>Rhabditida</taxon>
        <taxon>Spirurina</taxon>
        <taxon>Ascaridomorpha</taxon>
        <taxon>Ascaridoidea</taxon>
        <taxon>Toxocaridae</taxon>
        <taxon>Toxocara</taxon>
    </lineage>
</organism>
<reference evidence="1 2" key="1">
    <citation type="submission" date="2014-11" db="EMBL/GenBank/DDBJ databases">
        <title>Genetic blueprint of the zoonotic pathogen Toxocara canis.</title>
        <authorList>
            <person name="Zhu X.-Q."/>
            <person name="Korhonen P.K."/>
            <person name="Cai H."/>
            <person name="Young N.D."/>
            <person name="Nejsum P."/>
            <person name="von Samson-Himmelstjerna G."/>
            <person name="Boag P.R."/>
            <person name="Tan P."/>
            <person name="Li Q."/>
            <person name="Min J."/>
            <person name="Yang Y."/>
            <person name="Wang X."/>
            <person name="Fang X."/>
            <person name="Hall R.S."/>
            <person name="Hofmann A."/>
            <person name="Sternberg P.W."/>
            <person name="Jex A.R."/>
            <person name="Gasser R.B."/>
        </authorList>
    </citation>
    <scope>NUCLEOTIDE SEQUENCE [LARGE SCALE GENOMIC DNA]</scope>
    <source>
        <strain evidence="1">PN_DK_2014</strain>
    </source>
</reference>
<keyword evidence="2" id="KW-1185">Reference proteome</keyword>
<comment type="caution">
    <text evidence="1">The sequence shown here is derived from an EMBL/GenBank/DDBJ whole genome shotgun (WGS) entry which is preliminary data.</text>
</comment>
<evidence type="ECO:0000313" key="1">
    <source>
        <dbReference type="EMBL" id="KHN83023.1"/>
    </source>
</evidence>
<feature type="non-terminal residue" evidence="1">
    <location>
        <position position="147"/>
    </location>
</feature>
<dbReference type="EMBL" id="JPKZ01001275">
    <property type="protein sequence ID" value="KHN83023.1"/>
    <property type="molecule type" value="Genomic_DNA"/>
</dbReference>
<evidence type="ECO:0000313" key="2">
    <source>
        <dbReference type="Proteomes" id="UP000031036"/>
    </source>
</evidence>
<protein>
    <submittedName>
        <fullName evidence="1">Uncharacterized protein</fullName>
    </submittedName>
</protein>